<dbReference type="HOGENOM" id="CLU_3335551_0_0_1"/>
<sequence>MIAQLARVSDLRNVPPASNLLIDMLNWISCCFSLIWSC</sequence>
<reference evidence="1 2" key="1">
    <citation type="submission" date="2013-03" db="EMBL/GenBank/DDBJ databases">
        <title>The Genome Sequence of Phialophora europaea CBS 101466.</title>
        <authorList>
            <consortium name="The Broad Institute Genomics Platform"/>
            <person name="Cuomo C."/>
            <person name="de Hoog S."/>
            <person name="Gorbushina A."/>
            <person name="Walker B."/>
            <person name="Young S.K."/>
            <person name="Zeng Q."/>
            <person name="Gargeya S."/>
            <person name="Fitzgerald M."/>
            <person name="Haas B."/>
            <person name="Abouelleil A."/>
            <person name="Allen A.W."/>
            <person name="Alvarado L."/>
            <person name="Arachchi H.M."/>
            <person name="Berlin A.M."/>
            <person name="Chapman S.B."/>
            <person name="Gainer-Dewar J."/>
            <person name="Goldberg J."/>
            <person name="Griggs A."/>
            <person name="Gujja S."/>
            <person name="Hansen M."/>
            <person name="Howarth C."/>
            <person name="Imamovic A."/>
            <person name="Ireland A."/>
            <person name="Larimer J."/>
            <person name="McCowan C."/>
            <person name="Murphy C."/>
            <person name="Pearson M."/>
            <person name="Poon T.W."/>
            <person name="Priest M."/>
            <person name="Roberts A."/>
            <person name="Saif S."/>
            <person name="Shea T."/>
            <person name="Sisk P."/>
            <person name="Sykes S."/>
            <person name="Wortman J."/>
            <person name="Nusbaum C."/>
            <person name="Birren B."/>
        </authorList>
    </citation>
    <scope>NUCLEOTIDE SEQUENCE [LARGE SCALE GENOMIC DNA]</scope>
    <source>
        <strain evidence="1 2">CBS 101466</strain>
    </source>
</reference>
<protein>
    <submittedName>
        <fullName evidence="1">Uncharacterized protein</fullName>
    </submittedName>
</protein>
<dbReference type="Proteomes" id="UP000030752">
    <property type="component" value="Unassembled WGS sequence"/>
</dbReference>
<dbReference type="AlphaFoldDB" id="W2RMW5"/>
<dbReference type="EMBL" id="KB822723">
    <property type="protein sequence ID" value="ETN37670.1"/>
    <property type="molecule type" value="Genomic_DNA"/>
</dbReference>
<dbReference type="VEuPathDB" id="FungiDB:HMPREF1541_07293"/>
<gene>
    <name evidence="1" type="ORF">HMPREF1541_07293</name>
</gene>
<evidence type="ECO:0000313" key="1">
    <source>
        <dbReference type="EMBL" id="ETN37670.1"/>
    </source>
</evidence>
<dbReference type="GeneID" id="19974632"/>
<accession>W2RMW5</accession>
<dbReference type="InParanoid" id="W2RMW5"/>
<keyword evidence="2" id="KW-1185">Reference proteome</keyword>
<proteinExistence type="predicted"/>
<name>W2RMW5_CYPE1</name>
<dbReference type="RefSeq" id="XP_008719839.1">
    <property type="nucleotide sequence ID" value="XM_008721617.1"/>
</dbReference>
<organism evidence="1 2">
    <name type="scientific">Cyphellophora europaea (strain CBS 101466)</name>
    <name type="common">Phialophora europaea</name>
    <dbReference type="NCBI Taxonomy" id="1220924"/>
    <lineage>
        <taxon>Eukaryota</taxon>
        <taxon>Fungi</taxon>
        <taxon>Dikarya</taxon>
        <taxon>Ascomycota</taxon>
        <taxon>Pezizomycotina</taxon>
        <taxon>Eurotiomycetes</taxon>
        <taxon>Chaetothyriomycetidae</taxon>
        <taxon>Chaetothyriales</taxon>
        <taxon>Cyphellophoraceae</taxon>
        <taxon>Cyphellophora</taxon>
    </lineage>
</organism>
<evidence type="ECO:0000313" key="2">
    <source>
        <dbReference type="Proteomes" id="UP000030752"/>
    </source>
</evidence>